<dbReference type="InterPro" id="IPR046153">
    <property type="entry name" value="DUF6155"/>
</dbReference>
<dbReference type="EMBL" id="JAENRR010000012">
    <property type="protein sequence ID" value="MBK3517138.1"/>
    <property type="molecule type" value="Genomic_DNA"/>
</dbReference>
<gene>
    <name evidence="1" type="ORF">JIV24_07265</name>
</gene>
<sequence>MNDYFYAMSKKDLKQYLRELSKKQLEEQITDLYTRFKEVKEFYDFAFNPKENKLMEECKMKISNEYFPVGRRKKAKMRRSVAQKYIRHFNRLGVEPSLVADIMFYHIEIAQTYSSEQHIKQEAFYKAMLKAFGDAIEYVDEQGIRKEFKSRIQQIADEAKVQNWMNKLGFESLINR</sequence>
<dbReference type="Pfam" id="PF19652">
    <property type="entry name" value="DUF6155"/>
    <property type="match status" value="1"/>
</dbReference>
<dbReference type="Proteomes" id="UP000605676">
    <property type="component" value="Unassembled WGS sequence"/>
</dbReference>
<evidence type="ECO:0000313" key="2">
    <source>
        <dbReference type="Proteomes" id="UP000605676"/>
    </source>
</evidence>
<organism evidence="1 2">
    <name type="scientific">Carboxylicivirga marina</name>
    <dbReference type="NCBI Taxonomy" id="2800988"/>
    <lineage>
        <taxon>Bacteria</taxon>
        <taxon>Pseudomonadati</taxon>
        <taxon>Bacteroidota</taxon>
        <taxon>Bacteroidia</taxon>
        <taxon>Marinilabiliales</taxon>
        <taxon>Marinilabiliaceae</taxon>
        <taxon>Carboxylicivirga</taxon>
    </lineage>
</organism>
<proteinExistence type="predicted"/>
<protein>
    <submittedName>
        <fullName evidence="1">Uncharacterized protein</fullName>
    </submittedName>
</protein>
<comment type="caution">
    <text evidence="1">The sequence shown here is derived from an EMBL/GenBank/DDBJ whole genome shotgun (WGS) entry which is preliminary data.</text>
</comment>
<evidence type="ECO:0000313" key="1">
    <source>
        <dbReference type="EMBL" id="MBK3517138.1"/>
    </source>
</evidence>
<keyword evidence="2" id="KW-1185">Reference proteome</keyword>
<name>A0ABS1HIL1_9BACT</name>
<dbReference type="RefSeq" id="WP_200464367.1">
    <property type="nucleotide sequence ID" value="NZ_JAENRR010000012.1"/>
</dbReference>
<accession>A0ABS1HIL1</accession>
<reference evidence="1 2" key="1">
    <citation type="submission" date="2021-01" db="EMBL/GenBank/DDBJ databases">
        <title>Carboxyliciviraga sp.nov., isolated from coastal sediments.</title>
        <authorList>
            <person name="Lu D."/>
            <person name="Zhang T."/>
        </authorList>
    </citation>
    <scope>NUCLEOTIDE SEQUENCE [LARGE SCALE GENOMIC DNA]</scope>
    <source>
        <strain evidence="1 2">N1Y132</strain>
    </source>
</reference>